<evidence type="ECO:0000256" key="1">
    <source>
        <dbReference type="PROSITE-ProRule" id="PRU01005"/>
    </source>
</evidence>
<dbReference type="SMART" id="SM00254">
    <property type="entry name" value="ShKT"/>
    <property type="match status" value="1"/>
</dbReference>
<feature type="chain" id="PRO_5013775814" evidence="2">
    <location>
        <begin position="23"/>
        <end position="94"/>
    </location>
</feature>
<feature type="signal peptide" evidence="2">
    <location>
        <begin position="1"/>
        <end position="22"/>
    </location>
</feature>
<evidence type="ECO:0000256" key="2">
    <source>
        <dbReference type="SAM" id="SignalP"/>
    </source>
</evidence>
<keyword evidence="2" id="KW-0732">Signal</keyword>
<dbReference type="EMBL" id="KZ356759">
    <property type="protein sequence ID" value="PIO59848.1"/>
    <property type="molecule type" value="Genomic_DNA"/>
</dbReference>
<comment type="caution">
    <text evidence="1">Lacks conserved residue(s) required for the propagation of feature annotation.</text>
</comment>
<dbReference type="PROSITE" id="PS51670">
    <property type="entry name" value="SHKT"/>
    <property type="match status" value="1"/>
</dbReference>
<feature type="domain" description="ShKT" evidence="3">
    <location>
        <begin position="53"/>
        <end position="91"/>
    </location>
</feature>
<reference evidence="4 5" key="1">
    <citation type="submission" date="2015-09" db="EMBL/GenBank/DDBJ databases">
        <title>Draft genome of the parasitic nematode Teladorsagia circumcincta isolate WARC Sus (inbred).</title>
        <authorList>
            <person name="Mitreva M."/>
        </authorList>
    </citation>
    <scope>NUCLEOTIDE SEQUENCE [LARGE SCALE GENOMIC DNA]</scope>
    <source>
        <strain evidence="4 5">S</strain>
    </source>
</reference>
<accession>A0A2G9TPN0</accession>
<dbReference type="Pfam" id="PF01549">
    <property type="entry name" value="ShK"/>
    <property type="match status" value="1"/>
</dbReference>
<dbReference type="InterPro" id="IPR003582">
    <property type="entry name" value="ShKT_dom"/>
</dbReference>
<evidence type="ECO:0000259" key="3">
    <source>
        <dbReference type="PROSITE" id="PS51670"/>
    </source>
</evidence>
<evidence type="ECO:0000313" key="5">
    <source>
        <dbReference type="Proteomes" id="UP000230423"/>
    </source>
</evidence>
<protein>
    <submittedName>
        <fullName evidence="4">ShTK domain protein</fullName>
    </submittedName>
</protein>
<gene>
    <name evidence="4" type="ORF">TELCIR_18676</name>
</gene>
<dbReference type="Gene3D" id="1.10.10.1940">
    <property type="match status" value="1"/>
</dbReference>
<evidence type="ECO:0000313" key="4">
    <source>
        <dbReference type="EMBL" id="PIO59848.1"/>
    </source>
</evidence>
<sequence>MLSYVLIALLLLNVFTEEGAVAKEVKPKEVAHKETKTEGAKTKDAKTDAPKECKDLSRICDKHKKDGLCDSTDKDRISMMKTSCKKTCGFCKEK</sequence>
<name>A0A2G9TPN0_TELCI</name>
<dbReference type="OrthoDB" id="10505317at2759"/>
<organism evidence="4 5">
    <name type="scientific">Teladorsagia circumcincta</name>
    <name type="common">Brown stomach worm</name>
    <name type="synonym">Ostertagia circumcincta</name>
    <dbReference type="NCBI Taxonomy" id="45464"/>
    <lineage>
        <taxon>Eukaryota</taxon>
        <taxon>Metazoa</taxon>
        <taxon>Ecdysozoa</taxon>
        <taxon>Nematoda</taxon>
        <taxon>Chromadorea</taxon>
        <taxon>Rhabditida</taxon>
        <taxon>Rhabditina</taxon>
        <taxon>Rhabditomorpha</taxon>
        <taxon>Strongyloidea</taxon>
        <taxon>Trichostrongylidae</taxon>
        <taxon>Teladorsagia</taxon>
    </lineage>
</organism>
<dbReference type="AlphaFoldDB" id="A0A2G9TPN0"/>
<dbReference type="Proteomes" id="UP000230423">
    <property type="component" value="Unassembled WGS sequence"/>
</dbReference>
<proteinExistence type="predicted"/>
<keyword evidence="5" id="KW-1185">Reference proteome</keyword>